<dbReference type="InterPro" id="IPR011084">
    <property type="entry name" value="DRMBL"/>
</dbReference>
<evidence type="ECO:0000256" key="9">
    <source>
        <dbReference type="ARBA" id="ARBA00022801"/>
    </source>
</evidence>
<dbReference type="GO" id="GO:0036297">
    <property type="term" value="P:interstrand cross-link repair"/>
    <property type="evidence" value="ECO:0007669"/>
    <property type="project" value="TreeGrafter"/>
</dbReference>
<dbReference type="InterPro" id="IPR036866">
    <property type="entry name" value="RibonucZ/Hydroxyglut_hydro"/>
</dbReference>
<organism evidence="18 19">
    <name type="scientific">Trichostrongylus colubriformis</name>
    <name type="common">Black scour worm</name>
    <dbReference type="NCBI Taxonomy" id="6319"/>
    <lineage>
        <taxon>Eukaryota</taxon>
        <taxon>Metazoa</taxon>
        <taxon>Ecdysozoa</taxon>
        <taxon>Nematoda</taxon>
        <taxon>Chromadorea</taxon>
        <taxon>Rhabditida</taxon>
        <taxon>Rhabditina</taxon>
        <taxon>Rhabditomorpha</taxon>
        <taxon>Strongyloidea</taxon>
        <taxon>Trichostrongylidae</taxon>
        <taxon>Trichostrongylus</taxon>
    </lineage>
</organism>
<dbReference type="GO" id="GO:0003684">
    <property type="term" value="F:damaged DNA binding"/>
    <property type="evidence" value="ECO:0007669"/>
    <property type="project" value="TreeGrafter"/>
</dbReference>
<keyword evidence="6" id="KW-0158">Chromosome</keyword>
<evidence type="ECO:0000256" key="5">
    <source>
        <dbReference type="ARBA" id="ARBA00012865"/>
    </source>
</evidence>
<evidence type="ECO:0000313" key="18">
    <source>
        <dbReference type="EMBL" id="KAK5985237.1"/>
    </source>
</evidence>
<comment type="catalytic activity">
    <reaction evidence="1">
        <text>a beta-lactam + H2O = a substituted beta-amino acid</text>
        <dbReference type="Rhea" id="RHEA:20401"/>
        <dbReference type="ChEBI" id="CHEBI:15377"/>
        <dbReference type="ChEBI" id="CHEBI:35627"/>
        <dbReference type="ChEBI" id="CHEBI:140347"/>
        <dbReference type="EC" id="3.5.2.6"/>
    </reaction>
</comment>
<keyword evidence="10" id="KW-0779">Telomere</keyword>
<evidence type="ECO:0000256" key="6">
    <source>
        <dbReference type="ARBA" id="ARBA00022454"/>
    </source>
</evidence>
<proteinExistence type="inferred from homology"/>
<dbReference type="GO" id="GO:0035312">
    <property type="term" value="F:5'-3' DNA exonuclease activity"/>
    <property type="evidence" value="ECO:0007669"/>
    <property type="project" value="TreeGrafter"/>
</dbReference>
<feature type="compositionally biased region" description="Polar residues" evidence="16">
    <location>
        <begin position="262"/>
        <end position="275"/>
    </location>
</feature>
<dbReference type="Gene3D" id="3.60.15.10">
    <property type="entry name" value="Ribonuclease Z/Hydroxyacylglutathione hydrolase-like"/>
    <property type="match status" value="1"/>
</dbReference>
<feature type="region of interest" description="Disordered" evidence="16">
    <location>
        <begin position="43"/>
        <end position="71"/>
    </location>
</feature>
<keyword evidence="9" id="KW-0378">Hydrolase</keyword>
<dbReference type="EC" id="3.5.2.6" evidence="5"/>
<protein>
    <recommendedName>
        <fullName evidence="13">5' exonuclease Apollo</fullName>
        <ecNumber evidence="5">3.5.2.6</ecNumber>
    </recommendedName>
    <alternativeName>
        <fullName evidence="14">DNA cross-link repair 1B protein</fullName>
    </alternativeName>
    <alternativeName>
        <fullName evidence="15">SNM1 homolog B</fullName>
    </alternativeName>
</protein>
<evidence type="ECO:0000256" key="14">
    <source>
        <dbReference type="ARBA" id="ARBA00041693"/>
    </source>
</evidence>
<evidence type="ECO:0000259" key="17">
    <source>
        <dbReference type="Pfam" id="PF07522"/>
    </source>
</evidence>
<name>A0AAN8FV72_TRICO</name>
<evidence type="ECO:0000256" key="11">
    <source>
        <dbReference type="ARBA" id="ARBA00023204"/>
    </source>
</evidence>
<keyword evidence="12" id="KW-0539">Nucleus</keyword>
<evidence type="ECO:0000256" key="8">
    <source>
        <dbReference type="ARBA" id="ARBA00022763"/>
    </source>
</evidence>
<dbReference type="PANTHER" id="PTHR23240">
    <property type="entry name" value="DNA CROSS-LINK REPAIR PROTEIN PSO2/SNM1-RELATED"/>
    <property type="match status" value="1"/>
</dbReference>
<gene>
    <name evidence="18" type="ORF">GCK32_002973</name>
</gene>
<dbReference type="Gene3D" id="3.40.50.12650">
    <property type="match status" value="1"/>
</dbReference>
<evidence type="ECO:0000313" key="19">
    <source>
        <dbReference type="Proteomes" id="UP001331761"/>
    </source>
</evidence>
<dbReference type="GO" id="GO:0000781">
    <property type="term" value="C:chromosome, telomeric region"/>
    <property type="evidence" value="ECO:0007669"/>
    <property type="project" value="UniProtKB-SubCell"/>
</dbReference>
<dbReference type="SUPFAM" id="SSF56281">
    <property type="entry name" value="Metallo-hydrolase/oxidoreductase"/>
    <property type="match status" value="1"/>
</dbReference>
<feature type="region of interest" description="Disordered" evidence="16">
    <location>
        <begin position="167"/>
        <end position="278"/>
    </location>
</feature>
<evidence type="ECO:0000256" key="10">
    <source>
        <dbReference type="ARBA" id="ARBA00022895"/>
    </source>
</evidence>
<dbReference type="Proteomes" id="UP001331761">
    <property type="component" value="Unassembled WGS sequence"/>
</dbReference>
<keyword evidence="19" id="KW-1185">Reference proteome</keyword>
<feature type="compositionally biased region" description="Polar residues" evidence="16">
    <location>
        <begin position="216"/>
        <end position="243"/>
    </location>
</feature>
<reference evidence="18 19" key="1">
    <citation type="submission" date="2019-10" db="EMBL/GenBank/DDBJ databases">
        <title>Assembly and Annotation for the nematode Trichostrongylus colubriformis.</title>
        <authorList>
            <person name="Martin J."/>
        </authorList>
    </citation>
    <scope>NUCLEOTIDE SEQUENCE [LARGE SCALE GENOMIC DNA]</scope>
    <source>
        <strain evidence="18">G859</strain>
        <tissue evidence="18">Whole worm</tissue>
    </source>
</reference>
<evidence type="ECO:0000256" key="16">
    <source>
        <dbReference type="SAM" id="MobiDB-lite"/>
    </source>
</evidence>
<keyword evidence="8" id="KW-0227">DNA damage</keyword>
<feature type="compositionally biased region" description="Basic and acidic residues" evidence="16">
    <location>
        <begin position="50"/>
        <end position="60"/>
    </location>
</feature>
<evidence type="ECO:0000256" key="1">
    <source>
        <dbReference type="ARBA" id="ARBA00001526"/>
    </source>
</evidence>
<comment type="similarity">
    <text evidence="4">Belongs to the DNA repair metallo-beta-lactamase (DRMBL) family.</text>
</comment>
<evidence type="ECO:0000256" key="4">
    <source>
        <dbReference type="ARBA" id="ARBA00010304"/>
    </source>
</evidence>
<dbReference type="PANTHER" id="PTHR23240:SF26">
    <property type="entry name" value="5' EXONUCLEASE APOLLO"/>
    <property type="match status" value="1"/>
</dbReference>
<evidence type="ECO:0000256" key="13">
    <source>
        <dbReference type="ARBA" id="ARBA00039555"/>
    </source>
</evidence>
<dbReference type="GO" id="GO:0008800">
    <property type="term" value="F:beta-lactamase activity"/>
    <property type="evidence" value="ECO:0007669"/>
    <property type="project" value="UniProtKB-EC"/>
</dbReference>
<evidence type="ECO:0000256" key="15">
    <source>
        <dbReference type="ARBA" id="ARBA00042738"/>
    </source>
</evidence>
<keyword evidence="7" id="KW-0540">Nuclease</keyword>
<dbReference type="GO" id="GO:0000723">
    <property type="term" value="P:telomere maintenance"/>
    <property type="evidence" value="ECO:0007669"/>
    <property type="project" value="TreeGrafter"/>
</dbReference>
<feature type="domain" description="DNA repair metallo-beta-lactamase" evidence="17">
    <location>
        <begin position="577"/>
        <end position="641"/>
    </location>
</feature>
<dbReference type="GO" id="GO:0006303">
    <property type="term" value="P:double-strand break repair via nonhomologous end joining"/>
    <property type="evidence" value="ECO:0007669"/>
    <property type="project" value="TreeGrafter"/>
</dbReference>
<feature type="compositionally biased region" description="Polar residues" evidence="16">
    <location>
        <begin position="61"/>
        <end position="71"/>
    </location>
</feature>
<dbReference type="Pfam" id="PF07522">
    <property type="entry name" value="DRMBL"/>
    <property type="match status" value="1"/>
</dbReference>
<evidence type="ECO:0000256" key="3">
    <source>
        <dbReference type="ARBA" id="ARBA00004574"/>
    </source>
</evidence>
<keyword evidence="11" id="KW-0234">DNA repair</keyword>
<comment type="caution">
    <text evidence="18">The sequence shown here is derived from an EMBL/GenBank/DDBJ whole genome shotgun (WGS) entry which is preliminary data.</text>
</comment>
<sequence>MVKTRTGRKRLKNSIAMEEIHFERLQVSVEGDSSTSAAVYDLPLTSSSDTTHENPLEVRKQPNSTNTVQDSLSCRRDDCTRVQRRRSRSISTEHSLRKLDRRRSKRFRIESDGALNLREALKLPLLPASALTPIDKADKCSKGAEISSNRVHFTHCVDRLNVTPDRVDVAKAGSPNSAPAKSGEMTSSYEHSASNGKRRTTHPLRSQTSRRRNNEQETSSEPVLEEQSSASTPRGLNLGTPTSKLPLKENAKNDTPCKASARKTTPGRTPGSSRSVRFGNDSLNAVHIIPSVPTTLPFAEQMAREREAESLEASIHQATSEGGEEADQAENVVPKCGKIIIGQRYIAIDRFVRKDECKYHFLTHAHVDHFVNLNKSWKTPIYCSELTAKILPLMMGNRVMATRLLRPLKVGETHTIEPNLHVTVLDANHCLGSVMFLFEGASIPGGAVLCTGDFRADNRLLSRFDSDPSFKKLSATYISKIYLDNTHLDHSEEFFPDRNEAEKILMTEMEQLRECSILIPVFKLGREEILERLSQSFSEIIATSAHRLQVRKVCGLKGGEFSEESDYNARIRTSQRHPKQVINALKKMPDPKVVIDLSVRNDYKDIIKEKLITVPYSDHSSRKEIYEFLSRLRFGELIPTSAPMDAATTQEMMKLSREMSRPSSSCPNAAIQTHSSVRSAELAEKEVLATATPVLKNSDVFRPADQSIFRIETINGIVDLREFAPHSSPLSYKPPPPTVRDLFRICDEHGREIRHMYRTIVGSPGDSSLSSVRM</sequence>
<evidence type="ECO:0000256" key="2">
    <source>
        <dbReference type="ARBA" id="ARBA00004123"/>
    </source>
</evidence>
<accession>A0AAN8FV72</accession>
<dbReference type="GO" id="GO:0005634">
    <property type="term" value="C:nucleus"/>
    <property type="evidence" value="ECO:0007669"/>
    <property type="project" value="UniProtKB-SubCell"/>
</dbReference>
<evidence type="ECO:0000256" key="12">
    <source>
        <dbReference type="ARBA" id="ARBA00023242"/>
    </source>
</evidence>
<dbReference type="EMBL" id="WIXE01001949">
    <property type="protein sequence ID" value="KAK5985237.1"/>
    <property type="molecule type" value="Genomic_DNA"/>
</dbReference>
<evidence type="ECO:0000256" key="7">
    <source>
        <dbReference type="ARBA" id="ARBA00022722"/>
    </source>
</evidence>
<comment type="subcellular location">
    <subcellularLocation>
        <location evidence="3">Chromosome</location>
        <location evidence="3">Telomere</location>
    </subcellularLocation>
    <subcellularLocation>
        <location evidence="2">Nucleus</location>
    </subcellularLocation>
</comment>
<dbReference type="AlphaFoldDB" id="A0AAN8FV72"/>
<feature type="compositionally biased region" description="Polar residues" evidence="16">
    <location>
        <begin position="174"/>
        <end position="195"/>
    </location>
</feature>